<comment type="caution">
    <text evidence="1">The sequence shown here is derived from an EMBL/GenBank/DDBJ whole genome shotgun (WGS) entry which is preliminary data.</text>
</comment>
<dbReference type="InterPro" id="IPR035959">
    <property type="entry name" value="RutC-like_sf"/>
</dbReference>
<sequence>MVRHFASLGLERLVRKRHAPHGVADSARAAPNTKMKTKVSPFHEPRRRLAEHHCEIRNKIEIIMQLLLWVFGGKISQCWPSGREEIGAPPYPSWTAVGVNWLAGFDFEIKVIARIP</sequence>
<keyword evidence="2" id="KW-1185">Reference proteome</keyword>
<dbReference type="SUPFAM" id="SSF55298">
    <property type="entry name" value="YjgF-like"/>
    <property type="match status" value="1"/>
</dbReference>
<reference evidence="1" key="1">
    <citation type="submission" date="2022-10" db="EMBL/GenBank/DDBJ databases">
        <title>Whole genome sequencing of three plant growth promoting bacteria isolated from Vachellia tortilis subsp. raddiana in Morocco.</title>
        <authorList>
            <person name="Hnini M."/>
            <person name="Zouagui R."/>
            <person name="Zouagui H."/>
            <person name="Chemao Elfihri M.-W."/>
            <person name="Ibrahimi A."/>
            <person name="Sbabou L."/>
            <person name="Aurag J."/>
        </authorList>
    </citation>
    <scope>NUCLEOTIDE SEQUENCE</scope>
    <source>
        <strain evidence="1">LMR678</strain>
    </source>
</reference>
<dbReference type="Gene3D" id="3.30.1330.40">
    <property type="entry name" value="RutC-like"/>
    <property type="match status" value="1"/>
</dbReference>
<proteinExistence type="predicted"/>
<evidence type="ECO:0000313" key="2">
    <source>
        <dbReference type="Proteomes" id="UP001079430"/>
    </source>
</evidence>
<organism evidence="1 2">
    <name type="scientific">Sinorhizobium psoraleae</name>
    <dbReference type="NCBI Taxonomy" id="520838"/>
    <lineage>
        <taxon>Bacteria</taxon>
        <taxon>Pseudomonadati</taxon>
        <taxon>Pseudomonadota</taxon>
        <taxon>Alphaproteobacteria</taxon>
        <taxon>Hyphomicrobiales</taxon>
        <taxon>Rhizobiaceae</taxon>
        <taxon>Sinorhizobium/Ensifer group</taxon>
        <taxon>Sinorhizobium</taxon>
    </lineage>
</organism>
<gene>
    <name evidence="1" type="ORF">O3W52_02035</name>
</gene>
<protein>
    <submittedName>
        <fullName evidence="1">Uncharacterized protein</fullName>
    </submittedName>
</protein>
<dbReference type="EMBL" id="JAPVOI010000003">
    <property type="protein sequence ID" value="MCZ4088883.1"/>
    <property type="molecule type" value="Genomic_DNA"/>
</dbReference>
<name>A0ABT4KA99_9HYPH</name>
<evidence type="ECO:0000313" key="1">
    <source>
        <dbReference type="EMBL" id="MCZ4088883.1"/>
    </source>
</evidence>
<accession>A0ABT4KA99</accession>
<dbReference type="RefSeq" id="WP_269275056.1">
    <property type="nucleotide sequence ID" value="NZ_JAPVOI010000003.1"/>
</dbReference>
<dbReference type="Proteomes" id="UP001079430">
    <property type="component" value="Unassembled WGS sequence"/>
</dbReference>